<dbReference type="EMBL" id="SMLL01000002">
    <property type="protein sequence ID" value="TFZ03312.1"/>
    <property type="molecule type" value="Genomic_DNA"/>
</dbReference>
<evidence type="ECO:0000313" key="3">
    <source>
        <dbReference type="Proteomes" id="UP000297564"/>
    </source>
</evidence>
<feature type="compositionally biased region" description="Low complexity" evidence="1">
    <location>
        <begin position="48"/>
        <end position="57"/>
    </location>
</feature>
<dbReference type="Proteomes" id="UP000297564">
    <property type="component" value="Unassembled WGS sequence"/>
</dbReference>
<feature type="region of interest" description="Disordered" evidence="1">
    <location>
        <begin position="48"/>
        <end position="67"/>
    </location>
</feature>
<feature type="compositionally biased region" description="Pro residues" evidence="1">
    <location>
        <begin position="58"/>
        <end position="67"/>
    </location>
</feature>
<name>A0A4Z0BX85_9BURK</name>
<gene>
    <name evidence="2" type="ORF">EZ242_05345</name>
</gene>
<evidence type="ECO:0000256" key="1">
    <source>
        <dbReference type="SAM" id="MobiDB-lite"/>
    </source>
</evidence>
<dbReference type="AlphaFoldDB" id="A0A4Z0BX85"/>
<comment type="caution">
    <text evidence="2">The sequence shown here is derived from an EMBL/GenBank/DDBJ whole genome shotgun (WGS) entry which is preliminary data.</text>
</comment>
<dbReference type="PROSITE" id="PS51257">
    <property type="entry name" value="PROKAR_LIPOPROTEIN"/>
    <property type="match status" value="1"/>
</dbReference>
<organism evidence="2 3">
    <name type="scientific">Ramlibacter rhizophilus</name>
    <dbReference type="NCBI Taxonomy" id="1781167"/>
    <lineage>
        <taxon>Bacteria</taxon>
        <taxon>Pseudomonadati</taxon>
        <taxon>Pseudomonadota</taxon>
        <taxon>Betaproteobacteria</taxon>
        <taxon>Burkholderiales</taxon>
        <taxon>Comamonadaceae</taxon>
        <taxon>Ramlibacter</taxon>
    </lineage>
</organism>
<sequence>METLRVVAAFSRLRWALALLLGMSLGLAGCGGGDDGDSVLGAVGLQRSAPADAAADPALPPQRPPRR</sequence>
<proteinExistence type="predicted"/>
<dbReference type="RefSeq" id="WP_135284111.1">
    <property type="nucleotide sequence ID" value="NZ_SMLL01000002.1"/>
</dbReference>
<protein>
    <submittedName>
        <fullName evidence="2">Uncharacterized protein</fullName>
    </submittedName>
</protein>
<accession>A0A4Z0BX85</accession>
<reference evidence="2 3" key="1">
    <citation type="submission" date="2019-03" db="EMBL/GenBank/DDBJ databases">
        <title>Ramlibacter rhizophilus CCTCC AB2015357, whole genome shotgun sequence.</title>
        <authorList>
            <person name="Zhang X."/>
            <person name="Feng G."/>
            <person name="Zhu H."/>
        </authorList>
    </citation>
    <scope>NUCLEOTIDE SEQUENCE [LARGE SCALE GENOMIC DNA]</scope>
    <source>
        <strain evidence="2 3">CCTCC AB2015357</strain>
    </source>
</reference>
<evidence type="ECO:0000313" key="2">
    <source>
        <dbReference type="EMBL" id="TFZ03312.1"/>
    </source>
</evidence>
<keyword evidence="3" id="KW-1185">Reference proteome</keyword>